<dbReference type="SUPFAM" id="SSF141729">
    <property type="entry name" value="FimD N-terminal domain-like"/>
    <property type="match status" value="1"/>
</dbReference>
<reference evidence="14 15" key="1">
    <citation type="submission" date="2015-03" db="EMBL/GenBank/DDBJ databases">
        <title>Comparative genomics of Pseudomonas insights into diversity of traits involved in vanlence and defense.</title>
        <authorList>
            <person name="Qin Y."/>
        </authorList>
    </citation>
    <scope>NUCLEOTIDE SEQUENCE [LARGE SCALE GENOMIC DNA]</scope>
    <source>
        <strain evidence="14 15">C8</strain>
    </source>
</reference>
<dbReference type="GO" id="GO:0009297">
    <property type="term" value="P:pilus assembly"/>
    <property type="evidence" value="ECO:0007669"/>
    <property type="project" value="InterPro"/>
</dbReference>
<dbReference type="OrthoDB" id="6554712at2"/>
<organism evidence="14 15">
    <name type="scientific">Pseudomonas fluorescens</name>
    <dbReference type="NCBI Taxonomy" id="294"/>
    <lineage>
        <taxon>Bacteria</taxon>
        <taxon>Pseudomonadati</taxon>
        <taxon>Pseudomonadota</taxon>
        <taxon>Gammaproteobacteria</taxon>
        <taxon>Pseudomonadales</taxon>
        <taxon>Pseudomonadaceae</taxon>
        <taxon>Pseudomonas</taxon>
    </lineage>
</organism>
<dbReference type="Pfam" id="PF00577">
    <property type="entry name" value="Usher"/>
    <property type="match status" value="1"/>
</dbReference>
<keyword evidence="4" id="KW-1134">Transmembrane beta strand</keyword>
<dbReference type="Gene3D" id="3.10.20.410">
    <property type="match status" value="1"/>
</dbReference>
<evidence type="ECO:0000256" key="8">
    <source>
        <dbReference type="ARBA" id="ARBA00023237"/>
    </source>
</evidence>
<evidence type="ECO:0000259" key="13">
    <source>
        <dbReference type="Pfam" id="PF13954"/>
    </source>
</evidence>
<dbReference type="InterPro" id="IPR025885">
    <property type="entry name" value="PapC_N"/>
</dbReference>
<dbReference type="GO" id="GO:0009279">
    <property type="term" value="C:cell outer membrane"/>
    <property type="evidence" value="ECO:0007669"/>
    <property type="project" value="UniProtKB-SubCell"/>
</dbReference>
<feature type="domain" description="PapC-like C-terminal" evidence="12">
    <location>
        <begin position="771"/>
        <end position="836"/>
    </location>
</feature>
<dbReference type="InterPro" id="IPR042186">
    <property type="entry name" value="FimD_plug_dom"/>
</dbReference>
<dbReference type="Gene3D" id="2.60.40.2610">
    <property type="entry name" value="Outer membrane usher protein FimD, plug domain"/>
    <property type="match status" value="1"/>
</dbReference>
<dbReference type="Gene3D" id="2.60.40.2070">
    <property type="match status" value="1"/>
</dbReference>
<dbReference type="InterPro" id="IPR018030">
    <property type="entry name" value="Fimbrial_membr_usher_CS"/>
</dbReference>
<feature type="chain" id="PRO_5002479094" evidence="11">
    <location>
        <begin position="32"/>
        <end position="869"/>
    </location>
</feature>
<dbReference type="PROSITE" id="PS01151">
    <property type="entry name" value="FIMBRIAL_USHER"/>
    <property type="match status" value="1"/>
</dbReference>
<proteinExistence type="inferred from homology"/>
<dbReference type="AlphaFoldDB" id="A0A0F4TKE6"/>
<dbReference type="PANTHER" id="PTHR30451">
    <property type="entry name" value="OUTER MEMBRANE USHER PROTEIN"/>
    <property type="match status" value="1"/>
</dbReference>
<sequence length="869" mass="92209">MHIRVSPRLFVRQGSISLLTLSLCTSGLVMAAEPANTAKEVQFSDDFLRTGKQAIDTSRFTKGNVAPPGQYRVDLYINKSWLAKVDITLRAVGEDKSDVQPCFDRDLLDRIHVDLGKLSPQANALLAQGTACVALPALIQDATAVFDFGEQRLDVSVPQVAMSRSARGYVDPQFWDEGVTAARLGYNANLYRSDSAGKSSTQSYVGLNGGVNVGAWRLRHNGSYSKSPYLGGKYQSIQTNLQRSVAPLDSQLVIGQAYTDGSMFDSVGFRGVQLATDDRMRPDSQRGYAPIIHGIARSNAVVQIRQNGNLIYETNVAPGAFEINDLYPTGYGGDLEVVVTEADGSVHISKVPYAAPVNSVREGVTRYSVTSGKYDNPGVDEAPWLMQGTLQHGFTNMLTGYGGVQAADGYSAVLGGMALNTSLGAFGVDITHAAAQLNNQPDQAGRSVRLSYSKLLAPTNTNIAVAAYRYSSSGYLGLQDAVMMNDAEGKGTAQTWDTLMRRRGQMQVTVNQSLPEGYGSFYASGSSQDYWDRSGRDVQYQFGYSNNYKQVSYSVSASRQLDVTNAKWDNTLMLTVGFALGSGEHQPYSTTSVQKSSTGSSSIQEGVSGTLGKDNNFSYGVNANRSSSDGASSSTNVGGNASYTSSMARVSGSVSQSNNYNQVGANVSGGIVAYEGGVVFTPSLGETSAIVEADDAVGARITNASGLRVDPWGHAVVSSLTPFARNQVEIDPKGLSVNVEMKSTMEQVAPTAGAVVKLKFETANSGRAVFLRLTTPQGKSLPFGAQVFAADGSAVGTVAQGGRLLARGLKADKGVLNVKWSDASPHACRVDYQLPAVVKSDEPSAVAISAMCEPIAAEADVALATQPNQ</sequence>
<feature type="compositionally biased region" description="Low complexity" evidence="10">
    <location>
        <begin position="589"/>
        <end position="608"/>
    </location>
</feature>
<dbReference type="Proteomes" id="UP000033588">
    <property type="component" value="Unassembled WGS sequence"/>
</dbReference>
<dbReference type="Pfam" id="PF13954">
    <property type="entry name" value="PapC_N"/>
    <property type="match status" value="1"/>
</dbReference>
<gene>
    <name evidence="14" type="ORF">VC35_16610</name>
</gene>
<dbReference type="InterPro" id="IPR025949">
    <property type="entry name" value="PapC-like_C"/>
</dbReference>
<dbReference type="GO" id="GO:0015473">
    <property type="term" value="F:fimbrial usher porin activity"/>
    <property type="evidence" value="ECO:0007669"/>
    <property type="project" value="InterPro"/>
</dbReference>
<dbReference type="InterPro" id="IPR037224">
    <property type="entry name" value="PapC_N_sf"/>
</dbReference>
<dbReference type="InterPro" id="IPR043142">
    <property type="entry name" value="PapC-like_C_sf"/>
</dbReference>
<feature type="region of interest" description="Disordered" evidence="10">
    <location>
        <begin position="587"/>
        <end position="609"/>
    </location>
</feature>
<dbReference type="FunFam" id="2.60.40.3110:FF:000001">
    <property type="entry name" value="Putative fimbrial outer membrane usher"/>
    <property type="match status" value="1"/>
</dbReference>
<evidence type="ECO:0000259" key="12">
    <source>
        <dbReference type="Pfam" id="PF13953"/>
    </source>
</evidence>
<dbReference type="EMBL" id="LACC01000021">
    <property type="protein sequence ID" value="KJZ44455.1"/>
    <property type="molecule type" value="Genomic_DNA"/>
</dbReference>
<evidence type="ECO:0000256" key="2">
    <source>
        <dbReference type="ARBA" id="ARBA00008064"/>
    </source>
</evidence>
<dbReference type="PATRIC" id="fig|294.132.peg.2489"/>
<feature type="domain" description="PapC N-terminal" evidence="13">
    <location>
        <begin position="42"/>
        <end position="189"/>
    </location>
</feature>
<dbReference type="PANTHER" id="PTHR30451:SF20">
    <property type="entry name" value="FIMBRIAE USHER"/>
    <property type="match status" value="1"/>
</dbReference>
<evidence type="ECO:0000256" key="10">
    <source>
        <dbReference type="SAM" id="MobiDB-lite"/>
    </source>
</evidence>
<keyword evidence="3 9" id="KW-0813">Transport</keyword>
<dbReference type="InterPro" id="IPR000015">
    <property type="entry name" value="Fimb_usher"/>
</dbReference>
<comment type="caution">
    <text evidence="14">The sequence shown here is derived from an EMBL/GenBank/DDBJ whole genome shotgun (WGS) entry which is preliminary data.</text>
</comment>
<dbReference type="Pfam" id="PF13953">
    <property type="entry name" value="PapC_C"/>
    <property type="match status" value="1"/>
</dbReference>
<evidence type="ECO:0000256" key="11">
    <source>
        <dbReference type="SAM" id="SignalP"/>
    </source>
</evidence>
<evidence type="ECO:0000256" key="1">
    <source>
        <dbReference type="ARBA" id="ARBA00004571"/>
    </source>
</evidence>
<evidence type="ECO:0000256" key="4">
    <source>
        <dbReference type="ARBA" id="ARBA00022452"/>
    </source>
</evidence>
<accession>A0A0F4TKE6</accession>
<protein>
    <submittedName>
        <fullName evidence="14">Fimbrial assembly protein</fullName>
    </submittedName>
</protein>
<evidence type="ECO:0000256" key="9">
    <source>
        <dbReference type="RuleBase" id="RU003884"/>
    </source>
</evidence>
<feature type="signal peptide" evidence="11">
    <location>
        <begin position="1"/>
        <end position="31"/>
    </location>
</feature>
<evidence type="ECO:0000313" key="15">
    <source>
        <dbReference type="Proteomes" id="UP000033588"/>
    </source>
</evidence>
<name>A0A0F4TKE6_PSEFL</name>
<evidence type="ECO:0000256" key="3">
    <source>
        <dbReference type="ARBA" id="ARBA00022448"/>
    </source>
</evidence>
<keyword evidence="8 9" id="KW-0998">Cell outer membrane</keyword>
<keyword evidence="5 9" id="KW-0812">Transmembrane</keyword>
<evidence type="ECO:0000256" key="7">
    <source>
        <dbReference type="ARBA" id="ARBA00023136"/>
    </source>
</evidence>
<keyword evidence="9" id="KW-1029">Fimbrium biogenesis</keyword>
<evidence type="ECO:0000256" key="6">
    <source>
        <dbReference type="ARBA" id="ARBA00022729"/>
    </source>
</evidence>
<evidence type="ECO:0000313" key="14">
    <source>
        <dbReference type="EMBL" id="KJZ44455.1"/>
    </source>
</evidence>
<evidence type="ECO:0000256" key="5">
    <source>
        <dbReference type="ARBA" id="ARBA00022692"/>
    </source>
</evidence>
<comment type="subcellular location">
    <subcellularLocation>
        <location evidence="1 9">Cell outer membrane</location>
        <topology evidence="1 9">Multi-pass membrane protein</topology>
    </subcellularLocation>
</comment>
<keyword evidence="7 9" id="KW-0472">Membrane</keyword>
<keyword evidence="6 11" id="KW-0732">Signal</keyword>
<comment type="similarity">
    <text evidence="2 9">Belongs to the fimbrial export usher family.</text>
</comment>
<dbReference type="Gene3D" id="2.60.40.3110">
    <property type="match status" value="1"/>
</dbReference>